<reference evidence="5" key="1">
    <citation type="submission" date="2022-08" db="EMBL/GenBank/DDBJ databases">
        <title>Novel sulfate-reducing endosymbionts in the free-living metamonad Anaeramoeba.</title>
        <authorList>
            <person name="Jerlstrom-Hultqvist J."/>
            <person name="Cepicka I."/>
            <person name="Gallot-Lavallee L."/>
            <person name="Salas-Leiva D."/>
            <person name="Curtis B.A."/>
            <person name="Zahonova K."/>
            <person name="Pipaliya S."/>
            <person name="Dacks J."/>
            <person name="Roger A.J."/>
        </authorList>
    </citation>
    <scope>NUCLEOTIDE SEQUENCE</scope>
    <source>
        <strain evidence="5">Schooner1</strain>
    </source>
</reference>
<dbReference type="InterPro" id="IPR016024">
    <property type="entry name" value="ARM-type_fold"/>
</dbReference>
<dbReference type="Gene3D" id="1.25.10.10">
    <property type="entry name" value="Leucine-rich Repeat Variant"/>
    <property type="match status" value="1"/>
</dbReference>
<name>A0ABQ8YN69_9EUKA</name>
<dbReference type="EMBL" id="JAOAOG010000140">
    <property type="protein sequence ID" value="KAJ6246052.1"/>
    <property type="molecule type" value="Genomic_DNA"/>
</dbReference>
<comment type="caution">
    <text evidence="5">The sequence shown here is derived from an EMBL/GenBank/DDBJ whole genome shotgun (WGS) entry which is preliminary data.</text>
</comment>
<dbReference type="SMART" id="SM00185">
    <property type="entry name" value="ARM"/>
    <property type="match status" value="3"/>
</dbReference>
<proteinExistence type="inferred from homology"/>
<evidence type="ECO:0000313" key="6">
    <source>
        <dbReference type="Proteomes" id="UP001150062"/>
    </source>
</evidence>
<evidence type="ECO:0000256" key="2">
    <source>
        <dbReference type="ARBA" id="ARBA00022448"/>
    </source>
</evidence>
<dbReference type="Proteomes" id="UP001150062">
    <property type="component" value="Unassembled WGS sequence"/>
</dbReference>
<comment type="similarity">
    <text evidence="1">Belongs to the importin alpha family.</text>
</comment>
<evidence type="ECO:0000256" key="4">
    <source>
        <dbReference type="PROSITE-ProRule" id="PRU00259"/>
    </source>
</evidence>
<protein>
    <submittedName>
        <fullName evidence="5">Importin alpha</fullName>
    </submittedName>
</protein>
<dbReference type="Pfam" id="PF00514">
    <property type="entry name" value="Arm"/>
    <property type="match status" value="2"/>
</dbReference>
<dbReference type="SUPFAM" id="SSF48371">
    <property type="entry name" value="ARM repeat"/>
    <property type="match status" value="1"/>
</dbReference>
<accession>A0ABQ8YN69</accession>
<keyword evidence="6" id="KW-1185">Reference proteome</keyword>
<keyword evidence="2" id="KW-0813">Transport</keyword>
<gene>
    <name evidence="5" type="ORF">M0813_19812</name>
</gene>
<dbReference type="PANTHER" id="PTHR23316">
    <property type="entry name" value="IMPORTIN ALPHA"/>
    <property type="match status" value="1"/>
</dbReference>
<organism evidence="5 6">
    <name type="scientific">Anaeramoeba flamelloides</name>
    <dbReference type="NCBI Taxonomy" id="1746091"/>
    <lineage>
        <taxon>Eukaryota</taxon>
        <taxon>Metamonada</taxon>
        <taxon>Anaeramoebidae</taxon>
        <taxon>Anaeramoeba</taxon>
    </lineage>
</organism>
<keyword evidence="3" id="KW-0653">Protein transport</keyword>
<dbReference type="InterPro" id="IPR000225">
    <property type="entry name" value="Armadillo"/>
</dbReference>
<dbReference type="PROSITE" id="PS50176">
    <property type="entry name" value="ARM_REPEAT"/>
    <property type="match status" value="1"/>
</dbReference>
<evidence type="ECO:0000256" key="3">
    <source>
        <dbReference type="ARBA" id="ARBA00022927"/>
    </source>
</evidence>
<sequence>MNFSDTKLIVEEPFDSDEEEIVTEENIETVLDDIYSNNSQELFNGLHLLRVYLSKEEMMDQERIFTESVLKRLVELLSSQLKAVQFESVWVLTNLAADNSNDLSVLIDQGVCDPLIKLLDCKDHYLIQQSMWALTNLALDSNKIRGCLFKGKIVEPLLDLWSRVQKQPKFLIEDLIKLSFALSIETSNSHWNLMKDLLDPICEFFQSFDLSNKMDKYILECLLQMAKCNSTTIEKIISYKLCKKLVHCLQSEKMKKMKTSIQIFSRISTHQSDYKQEIIDSGLLKILDILSNHPIRMIQKEIIWIITNLAQGTDFQIQKLFDYKIFESLMQSLLNQNKIISSQILYVFLQILEKDNDLFSYQLFQLGLIPQFTKFIKGCKAQVLIVLALKGIELLFISSDTWFLPNQTNHVKRQFRESGGTVILDSLLNSLNSNFLNQISNLKQYL</sequence>
<evidence type="ECO:0000256" key="1">
    <source>
        <dbReference type="ARBA" id="ARBA00010394"/>
    </source>
</evidence>
<dbReference type="InterPro" id="IPR011989">
    <property type="entry name" value="ARM-like"/>
</dbReference>
<evidence type="ECO:0000313" key="5">
    <source>
        <dbReference type="EMBL" id="KAJ6246052.1"/>
    </source>
</evidence>
<feature type="repeat" description="ARM" evidence="4">
    <location>
        <begin position="68"/>
        <end position="110"/>
    </location>
</feature>